<organism evidence="2 3">
    <name type="scientific">Clostridium botulinum</name>
    <dbReference type="NCBI Taxonomy" id="1491"/>
    <lineage>
        <taxon>Bacteria</taxon>
        <taxon>Bacillati</taxon>
        <taxon>Bacillota</taxon>
        <taxon>Clostridia</taxon>
        <taxon>Eubacteriales</taxon>
        <taxon>Clostridiaceae</taxon>
        <taxon>Clostridium</taxon>
    </lineage>
</organism>
<dbReference type="EMBL" id="CP027777">
    <property type="protein sequence ID" value="AVQ37926.1"/>
    <property type="molecule type" value="Genomic_DNA"/>
</dbReference>
<protein>
    <submittedName>
        <fullName evidence="2">Carboxymuconolactone decarboxylase</fullName>
    </submittedName>
</protein>
<keyword evidence="1" id="KW-1133">Transmembrane helix</keyword>
<name>A0ABC8CT07_CLOBO</name>
<keyword evidence="1" id="KW-0812">Transmembrane</keyword>
<evidence type="ECO:0000313" key="3">
    <source>
        <dbReference type="Proteomes" id="UP000240615"/>
    </source>
</evidence>
<dbReference type="Proteomes" id="UP000240615">
    <property type="component" value="Chromosome"/>
</dbReference>
<dbReference type="AlphaFoldDB" id="A0ABC8CT07"/>
<evidence type="ECO:0000313" key="2">
    <source>
        <dbReference type="EMBL" id="AVQ37926.1"/>
    </source>
</evidence>
<reference evidence="2 3" key="1">
    <citation type="submission" date="2018-01" db="EMBL/GenBank/DDBJ databases">
        <title>Genetic Diversity of Clostridium botulinum in seafood.</title>
        <authorList>
            <person name="Athira V."/>
            <person name="Arun Jyothi P.V."/>
            <person name="Lalitha K.V."/>
            <person name="Joseph T.C."/>
        </authorList>
    </citation>
    <scope>NUCLEOTIDE SEQUENCE [LARGE SCALE GENOMIC DNA]</scope>
    <source>
        <strain evidence="2 3">Mfbjulcb8</strain>
    </source>
</reference>
<feature type="transmembrane region" description="Helical" evidence="1">
    <location>
        <begin position="6"/>
        <end position="32"/>
    </location>
</feature>
<gene>
    <name evidence="2" type="ORF">C7M56_04225</name>
</gene>
<evidence type="ECO:0000256" key="1">
    <source>
        <dbReference type="SAM" id="Phobius"/>
    </source>
</evidence>
<proteinExistence type="predicted"/>
<accession>A0ABC8CT07</accession>
<keyword evidence="1" id="KW-0472">Membrane</keyword>
<sequence>MIFIEINYLSIIASIINLVLLFLIITVIFKGIKSLKHFIKRNKEIDKKLDTIIKRLENKEDN</sequence>